<feature type="region of interest" description="Disordered" evidence="1">
    <location>
        <begin position="101"/>
        <end position="130"/>
    </location>
</feature>
<evidence type="ECO:0000313" key="4">
    <source>
        <dbReference type="Proteomes" id="UP000054383"/>
    </source>
</evidence>
<feature type="compositionally biased region" description="Low complexity" evidence="1">
    <location>
        <begin position="101"/>
        <end position="125"/>
    </location>
</feature>
<evidence type="ECO:0000313" key="3">
    <source>
        <dbReference type="EMBL" id="CRG88987.1"/>
    </source>
</evidence>
<name>A0A0U1M0B5_TALIS</name>
<accession>A0A0U1M0B5</accession>
<gene>
    <name evidence="3" type="ORF">PISL3812_06022</name>
</gene>
<dbReference type="Proteomes" id="UP000054383">
    <property type="component" value="Unassembled WGS sequence"/>
</dbReference>
<evidence type="ECO:0000256" key="1">
    <source>
        <dbReference type="SAM" id="MobiDB-lite"/>
    </source>
</evidence>
<keyword evidence="2" id="KW-0812">Transmembrane</keyword>
<keyword evidence="2" id="KW-1133">Transmembrane helix</keyword>
<feature type="compositionally biased region" description="Basic and acidic residues" evidence="1">
    <location>
        <begin position="182"/>
        <end position="194"/>
    </location>
</feature>
<evidence type="ECO:0000256" key="2">
    <source>
        <dbReference type="SAM" id="Phobius"/>
    </source>
</evidence>
<keyword evidence="4" id="KW-1185">Reference proteome</keyword>
<proteinExistence type="predicted"/>
<dbReference type="EMBL" id="CVMT01000005">
    <property type="protein sequence ID" value="CRG88987.1"/>
    <property type="molecule type" value="Genomic_DNA"/>
</dbReference>
<sequence>MLFSARYRSRARELPGGVCRFPPSSGLPPRYVVRRVHHATEPIWERNRLAMPEHDDPAIDTIADEQFVTAVVPDVCYTQPTSLKHPPNLYSSPANYYNPAAASSPAISSPEARMSVSGSSTGSYSLPRANLDASIPYPEKTVSYARPQQSPSPRADAGVVTDPYTKEERTQSPWSARMSSPDGHHPRSTHEARHSVTVYTSDKEQFSSREPNAVLVLLLLSAPIPLFSLGTALYTFFALFLVIFTTPLRLCPPTRFFRSTTFSTQFCQLLAPALRYHERLAQSSRANHHHHHHHRHHSHSNDPYSSDDNCANQFSPLWLSLVLTLAPILSLGLLLAVWTAAFFWIFAMIMGNPDGTEKKDDGRVAVLGVNAWWQTWLRKSRRRQ</sequence>
<organism evidence="3 4">
    <name type="scientific">Talaromyces islandicus</name>
    <name type="common">Penicillium islandicum</name>
    <dbReference type="NCBI Taxonomy" id="28573"/>
    <lineage>
        <taxon>Eukaryota</taxon>
        <taxon>Fungi</taxon>
        <taxon>Dikarya</taxon>
        <taxon>Ascomycota</taxon>
        <taxon>Pezizomycotina</taxon>
        <taxon>Eurotiomycetes</taxon>
        <taxon>Eurotiomycetidae</taxon>
        <taxon>Eurotiales</taxon>
        <taxon>Trichocomaceae</taxon>
        <taxon>Talaromyces</taxon>
        <taxon>Talaromyces sect. Islandici</taxon>
    </lineage>
</organism>
<dbReference type="OMA" id="RNWWERW"/>
<dbReference type="AlphaFoldDB" id="A0A0U1M0B5"/>
<feature type="region of interest" description="Disordered" evidence="1">
    <location>
        <begin position="143"/>
        <end position="194"/>
    </location>
</feature>
<keyword evidence="2" id="KW-0472">Membrane</keyword>
<protein>
    <submittedName>
        <fullName evidence="3">Uncharacterized protein</fullName>
    </submittedName>
</protein>
<feature type="transmembrane region" description="Helical" evidence="2">
    <location>
        <begin position="325"/>
        <end position="349"/>
    </location>
</feature>
<reference evidence="3 4" key="1">
    <citation type="submission" date="2015-04" db="EMBL/GenBank/DDBJ databases">
        <authorList>
            <person name="Syromyatnikov M.Y."/>
            <person name="Popov V.N."/>
        </authorList>
    </citation>
    <scope>NUCLEOTIDE SEQUENCE [LARGE SCALE GENOMIC DNA]</scope>
    <source>
        <strain evidence="3">WF-38-12</strain>
    </source>
</reference>
<feature type="transmembrane region" description="Helical" evidence="2">
    <location>
        <begin position="213"/>
        <end position="244"/>
    </location>
</feature>
<dbReference type="OrthoDB" id="5420214at2759"/>